<keyword evidence="4" id="KW-1185">Reference proteome</keyword>
<dbReference type="PANTHER" id="PTHR48090:SF7">
    <property type="entry name" value="RFBJ PROTEIN"/>
    <property type="match status" value="1"/>
</dbReference>
<accession>A0A517VHC2</accession>
<dbReference type="KEGG" id="gax:Pan161_40680"/>
<dbReference type="OrthoDB" id="9810303at2"/>
<proteinExistence type="predicted"/>
<feature type="transmembrane region" description="Helical" evidence="1">
    <location>
        <begin position="239"/>
        <end position="259"/>
    </location>
</feature>
<feature type="transmembrane region" description="Helical" evidence="1">
    <location>
        <begin position="271"/>
        <end position="295"/>
    </location>
</feature>
<keyword evidence="1" id="KW-1133">Transmembrane helix</keyword>
<dbReference type="RefSeq" id="WP_145230047.1">
    <property type="nucleotide sequence ID" value="NZ_CP036343.1"/>
</dbReference>
<keyword evidence="1" id="KW-0812">Transmembrane</keyword>
<evidence type="ECO:0000256" key="1">
    <source>
        <dbReference type="SAM" id="Phobius"/>
    </source>
</evidence>
<gene>
    <name evidence="3" type="primary">arnC_3</name>
    <name evidence="3" type="ORF">Pan161_40680</name>
</gene>
<sequence length="429" mass="47776">MTNSKWLTIVIPALNEQEAIGGTIARCLEAREEISHQAGLDGVEIIVVSDGSTDRTAEIAQSFDDVTVIVFEKNRGYGAAIKEGWRRGCGNYVGFLDADGTCDPRFFAALCETAIAENADVTLGSRLGGDSQMPAIRRAGNRGFAFLMGLLCGRKVTDTASGMRVIRRDSLRHLYPLPDGLHFTPAMSARALMNSLRIIEIPMKYEERIGESKLSALWDGFRFLKAIGEGVLCYRPEKIFLTGFTICMLITLVLAAYPTEFYFQNHRLEEWMIYRFVVCQFLGSFGITLLLASALSNRMAEMSSRREDSVGFWSSFVASLFVGKPLVIIVGFLTLLGVGFLWPGLVEFISTGKITLHWSRLIAGAFTLFTVLQISIFVVLMKVVEIWSYEQSSLEKKNFELKRVERINLGEPSLQKDINISKSASHVLK</sequence>
<dbReference type="AlphaFoldDB" id="A0A517VHC2"/>
<evidence type="ECO:0000313" key="4">
    <source>
        <dbReference type="Proteomes" id="UP000316855"/>
    </source>
</evidence>
<dbReference type="Pfam" id="PF00535">
    <property type="entry name" value="Glycos_transf_2"/>
    <property type="match status" value="1"/>
</dbReference>
<keyword evidence="1" id="KW-0472">Membrane</keyword>
<dbReference type="CDD" id="cd04179">
    <property type="entry name" value="DPM_DPG-synthase_like"/>
    <property type="match status" value="1"/>
</dbReference>
<feature type="domain" description="Glycosyltransferase 2-like" evidence="2">
    <location>
        <begin position="8"/>
        <end position="174"/>
    </location>
</feature>
<reference evidence="3 4" key="1">
    <citation type="submission" date="2019-02" db="EMBL/GenBank/DDBJ databases">
        <title>Deep-cultivation of Planctomycetes and their phenomic and genomic characterization uncovers novel biology.</title>
        <authorList>
            <person name="Wiegand S."/>
            <person name="Jogler M."/>
            <person name="Boedeker C."/>
            <person name="Pinto D."/>
            <person name="Vollmers J."/>
            <person name="Rivas-Marin E."/>
            <person name="Kohn T."/>
            <person name="Peeters S.H."/>
            <person name="Heuer A."/>
            <person name="Rast P."/>
            <person name="Oberbeckmann S."/>
            <person name="Bunk B."/>
            <person name="Jeske O."/>
            <person name="Meyerdierks A."/>
            <person name="Storesund J.E."/>
            <person name="Kallscheuer N."/>
            <person name="Luecker S."/>
            <person name="Lage O.M."/>
            <person name="Pohl T."/>
            <person name="Merkel B.J."/>
            <person name="Hornburger P."/>
            <person name="Mueller R.-W."/>
            <person name="Bruemmer F."/>
            <person name="Labrenz M."/>
            <person name="Spormann A.M."/>
            <person name="Op den Camp H."/>
            <person name="Overmann J."/>
            <person name="Amann R."/>
            <person name="Jetten M.S.M."/>
            <person name="Mascher T."/>
            <person name="Medema M.H."/>
            <person name="Devos D.P."/>
            <person name="Kaster A.-K."/>
            <person name="Ovreas L."/>
            <person name="Rohde M."/>
            <person name="Galperin M.Y."/>
            <person name="Jogler C."/>
        </authorList>
    </citation>
    <scope>NUCLEOTIDE SEQUENCE [LARGE SCALE GENOMIC DNA]</scope>
    <source>
        <strain evidence="3 4">Pan161</strain>
    </source>
</reference>
<evidence type="ECO:0000313" key="3">
    <source>
        <dbReference type="EMBL" id="QDT92401.1"/>
    </source>
</evidence>
<keyword evidence="3" id="KW-0328">Glycosyltransferase</keyword>
<dbReference type="InterPro" id="IPR029044">
    <property type="entry name" value="Nucleotide-diphossugar_trans"/>
</dbReference>
<evidence type="ECO:0000259" key="2">
    <source>
        <dbReference type="Pfam" id="PF00535"/>
    </source>
</evidence>
<dbReference type="Proteomes" id="UP000316855">
    <property type="component" value="Chromosome"/>
</dbReference>
<dbReference type="EMBL" id="CP036343">
    <property type="protein sequence ID" value="QDT92401.1"/>
    <property type="molecule type" value="Genomic_DNA"/>
</dbReference>
<dbReference type="InterPro" id="IPR050256">
    <property type="entry name" value="Glycosyltransferase_2"/>
</dbReference>
<name>A0A517VHC2_9PLAN</name>
<feature type="transmembrane region" description="Helical" evidence="1">
    <location>
        <begin position="316"/>
        <end position="342"/>
    </location>
</feature>
<feature type="transmembrane region" description="Helical" evidence="1">
    <location>
        <begin position="362"/>
        <end position="384"/>
    </location>
</feature>
<organism evidence="3 4">
    <name type="scientific">Gimesia algae</name>
    <dbReference type="NCBI Taxonomy" id="2527971"/>
    <lineage>
        <taxon>Bacteria</taxon>
        <taxon>Pseudomonadati</taxon>
        <taxon>Planctomycetota</taxon>
        <taxon>Planctomycetia</taxon>
        <taxon>Planctomycetales</taxon>
        <taxon>Planctomycetaceae</taxon>
        <taxon>Gimesia</taxon>
    </lineage>
</organism>
<dbReference type="Gene3D" id="3.90.550.10">
    <property type="entry name" value="Spore Coat Polysaccharide Biosynthesis Protein SpsA, Chain A"/>
    <property type="match status" value="1"/>
</dbReference>
<protein>
    <submittedName>
        <fullName evidence="3">Undecaprenyl-phosphate 4-deoxy-4-formamido-L-arabinose transferase</fullName>
        <ecNumber evidence="3">2.4.2.53</ecNumber>
    </submittedName>
</protein>
<dbReference type="EC" id="2.4.2.53" evidence="3"/>
<dbReference type="InterPro" id="IPR001173">
    <property type="entry name" value="Glyco_trans_2-like"/>
</dbReference>
<dbReference type="GO" id="GO:0099621">
    <property type="term" value="F:undecaprenyl-phosphate 4-deoxy-4-formamido-L-arabinose transferase activity"/>
    <property type="evidence" value="ECO:0007669"/>
    <property type="project" value="UniProtKB-EC"/>
</dbReference>
<dbReference type="PANTHER" id="PTHR48090">
    <property type="entry name" value="UNDECAPRENYL-PHOSPHATE 4-DEOXY-4-FORMAMIDO-L-ARABINOSE TRANSFERASE-RELATED"/>
    <property type="match status" value="1"/>
</dbReference>
<keyword evidence="3" id="KW-0808">Transferase</keyword>
<dbReference type="SUPFAM" id="SSF53448">
    <property type="entry name" value="Nucleotide-diphospho-sugar transferases"/>
    <property type="match status" value="1"/>
</dbReference>